<proteinExistence type="predicted"/>
<accession>A0A382T199</accession>
<dbReference type="Pfam" id="PF19190">
    <property type="entry name" value="BACON_2"/>
    <property type="match status" value="1"/>
</dbReference>
<sequence length="306" mass="34668">QCYWNPLEGENSNTWHNYENFTGLINKTNDYTNWQIEAQDIPNSDSYSIWQYFEHAYVPLSGTDQSATPVMKNIKLRFYHGGYEVSSYSDNEAIDLGSNYWGQKKGIDTLFNPHGALPINYSDFRSTEIGSAYSLLNKTNKILFIEPVVRSSHQEVKTMKLAWKTYGWIPVIDIGVSTDAGMSWTNIVEDLENTGEYNWWNNLITGETFYLRIKYSNDTSVANKIGPLFVVENVTPIMGSSTNKLDFRLQLSSLQFSILNEGGGTLPWSVSDNQKWLSLSRKTGVTKNQSVITATVDRTGMSSGNY</sequence>
<dbReference type="EMBL" id="UINC01132601">
    <property type="protein sequence ID" value="SVD15021.1"/>
    <property type="molecule type" value="Genomic_DNA"/>
</dbReference>
<dbReference type="AlphaFoldDB" id="A0A382T199"/>
<feature type="non-terminal residue" evidence="2">
    <location>
        <position position="306"/>
    </location>
</feature>
<feature type="domain" description="BACON" evidence="1">
    <location>
        <begin position="244"/>
        <end position="306"/>
    </location>
</feature>
<protein>
    <recommendedName>
        <fullName evidence="1">BACON domain-containing protein</fullName>
    </recommendedName>
</protein>
<organism evidence="2">
    <name type="scientific">marine metagenome</name>
    <dbReference type="NCBI Taxonomy" id="408172"/>
    <lineage>
        <taxon>unclassified sequences</taxon>
        <taxon>metagenomes</taxon>
        <taxon>ecological metagenomes</taxon>
    </lineage>
</organism>
<dbReference type="InterPro" id="IPR024361">
    <property type="entry name" value="BACON"/>
</dbReference>
<gene>
    <name evidence="2" type="ORF">METZ01_LOCUS367875</name>
</gene>
<reference evidence="2" key="1">
    <citation type="submission" date="2018-05" db="EMBL/GenBank/DDBJ databases">
        <authorList>
            <person name="Lanie J.A."/>
            <person name="Ng W.-L."/>
            <person name="Kazmierczak K.M."/>
            <person name="Andrzejewski T.M."/>
            <person name="Davidsen T.M."/>
            <person name="Wayne K.J."/>
            <person name="Tettelin H."/>
            <person name="Glass J.I."/>
            <person name="Rusch D."/>
            <person name="Podicherti R."/>
            <person name="Tsui H.-C.T."/>
            <person name="Winkler M.E."/>
        </authorList>
    </citation>
    <scope>NUCLEOTIDE SEQUENCE</scope>
</reference>
<evidence type="ECO:0000259" key="1">
    <source>
        <dbReference type="Pfam" id="PF19190"/>
    </source>
</evidence>
<feature type="non-terminal residue" evidence="2">
    <location>
        <position position="1"/>
    </location>
</feature>
<name>A0A382T199_9ZZZZ</name>
<evidence type="ECO:0000313" key="2">
    <source>
        <dbReference type="EMBL" id="SVD15021.1"/>
    </source>
</evidence>